<evidence type="ECO:0000313" key="4">
    <source>
        <dbReference type="Proteomes" id="UP000283380"/>
    </source>
</evidence>
<name>A0A396SRV8_9LACO</name>
<evidence type="ECO:0000313" key="3">
    <source>
        <dbReference type="Proteomes" id="UP000265862"/>
    </source>
</evidence>
<evidence type="ECO:0000313" key="2">
    <source>
        <dbReference type="EMBL" id="RHW54728.1"/>
    </source>
</evidence>
<reference evidence="3 4" key="1">
    <citation type="submission" date="2018-07" db="EMBL/GenBank/DDBJ databases">
        <title>Genome sequences of six Lactobacillus spp. isolated from bumble bee guts.</title>
        <authorList>
            <person name="Motta E.V.S."/>
            <person name="Moran N.A."/>
        </authorList>
    </citation>
    <scope>NUCLEOTIDE SEQUENCE [LARGE SCALE GENOMIC DNA]</scope>
    <source>
        <strain evidence="1 4">BI-4G</strain>
        <strain evidence="2 3">OCC3</strain>
    </source>
</reference>
<dbReference type="EMBL" id="QOCV01000005">
    <property type="protein sequence ID" value="RHW54728.1"/>
    <property type="molecule type" value="Genomic_DNA"/>
</dbReference>
<protein>
    <submittedName>
        <fullName evidence="2">Uncharacterized protein</fullName>
    </submittedName>
</protein>
<dbReference type="EMBL" id="QOCU01000002">
    <property type="protein sequence ID" value="RHW52872.1"/>
    <property type="molecule type" value="Genomic_DNA"/>
</dbReference>
<evidence type="ECO:0000313" key="1">
    <source>
        <dbReference type="EMBL" id="RHW52872.1"/>
    </source>
</evidence>
<organism evidence="2 3">
    <name type="scientific">Lactobacillus bombicola</name>
    <dbReference type="NCBI Taxonomy" id="1505723"/>
    <lineage>
        <taxon>Bacteria</taxon>
        <taxon>Bacillati</taxon>
        <taxon>Bacillota</taxon>
        <taxon>Bacilli</taxon>
        <taxon>Lactobacillales</taxon>
        <taxon>Lactobacillaceae</taxon>
        <taxon>Lactobacillus</taxon>
    </lineage>
</organism>
<proteinExistence type="predicted"/>
<gene>
    <name evidence="1" type="ORF">DS834_03025</name>
    <name evidence="2" type="ORF">DS835_03765</name>
</gene>
<accession>A0A396SRV8</accession>
<dbReference type="Proteomes" id="UP000283380">
    <property type="component" value="Unassembled WGS sequence"/>
</dbReference>
<dbReference type="Proteomes" id="UP000265862">
    <property type="component" value="Unassembled WGS sequence"/>
</dbReference>
<dbReference type="AlphaFoldDB" id="A0A396SRV8"/>
<keyword evidence="4" id="KW-1185">Reference proteome</keyword>
<sequence>MNPRKMTIKEIDQHFYGRNVKFTLKNGKHKTIFVEDILNEDDDEPELTFIGGTLEDEIGISDIVSAEPA</sequence>
<comment type="caution">
    <text evidence="2">The sequence shown here is derived from an EMBL/GenBank/DDBJ whole genome shotgun (WGS) entry which is preliminary data.</text>
</comment>
<dbReference type="RefSeq" id="WP_118897872.1">
    <property type="nucleotide sequence ID" value="NZ_QOCU01000002.1"/>
</dbReference>